<evidence type="ECO:0000313" key="3">
    <source>
        <dbReference type="Proteomes" id="UP000824782"/>
    </source>
</evidence>
<comment type="caution">
    <text evidence="2">The sequence shown here is derived from an EMBL/GenBank/DDBJ whole genome shotgun (WGS) entry which is preliminary data.</text>
</comment>
<evidence type="ECO:0000313" key="2">
    <source>
        <dbReference type="EMBL" id="KAG8563617.1"/>
    </source>
</evidence>
<dbReference type="AlphaFoldDB" id="A0AAV7AR51"/>
<gene>
    <name evidence="2" type="ORF">GDO81_016153</name>
</gene>
<feature type="signal peptide" evidence="1">
    <location>
        <begin position="1"/>
        <end position="16"/>
    </location>
</feature>
<name>A0AAV7AR51_ENGPU</name>
<feature type="chain" id="PRO_5043619427" description="Secreted protein" evidence="1">
    <location>
        <begin position="17"/>
        <end position="81"/>
    </location>
</feature>
<evidence type="ECO:0008006" key="4">
    <source>
        <dbReference type="Google" id="ProtNLM"/>
    </source>
</evidence>
<sequence length="81" mass="9862">MHYSLFSMVLITVIVSFHCQLHNYELRCIKYMMFYYSGSFQYCTKCLCSALLWYRISYAIYLPQRSIDFFLENISYLYVLT</sequence>
<keyword evidence="1" id="KW-0732">Signal</keyword>
<reference evidence="2" key="1">
    <citation type="thesis" date="2020" institute="ProQuest LLC" country="789 East Eisenhower Parkway, Ann Arbor, MI, USA">
        <title>Comparative Genomics and Chromosome Evolution.</title>
        <authorList>
            <person name="Mudd A.B."/>
        </authorList>
    </citation>
    <scope>NUCLEOTIDE SEQUENCE</scope>
    <source>
        <strain evidence="2">237g6f4</strain>
        <tissue evidence="2">Blood</tissue>
    </source>
</reference>
<proteinExistence type="predicted"/>
<dbReference type="EMBL" id="WNYA01000007">
    <property type="protein sequence ID" value="KAG8563617.1"/>
    <property type="molecule type" value="Genomic_DNA"/>
</dbReference>
<accession>A0AAV7AR51</accession>
<organism evidence="2 3">
    <name type="scientific">Engystomops pustulosus</name>
    <name type="common">Tungara frog</name>
    <name type="synonym">Physalaemus pustulosus</name>
    <dbReference type="NCBI Taxonomy" id="76066"/>
    <lineage>
        <taxon>Eukaryota</taxon>
        <taxon>Metazoa</taxon>
        <taxon>Chordata</taxon>
        <taxon>Craniata</taxon>
        <taxon>Vertebrata</taxon>
        <taxon>Euteleostomi</taxon>
        <taxon>Amphibia</taxon>
        <taxon>Batrachia</taxon>
        <taxon>Anura</taxon>
        <taxon>Neobatrachia</taxon>
        <taxon>Hyloidea</taxon>
        <taxon>Leptodactylidae</taxon>
        <taxon>Leiuperinae</taxon>
        <taxon>Engystomops</taxon>
    </lineage>
</organism>
<evidence type="ECO:0000256" key="1">
    <source>
        <dbReference type="SAM" id="SignalP"/>
    </source>
</evidence>
<keyword evidence="3" id="KW-1185">Reference proteome</keyword>
<dbReference type="Proteomes" id="UP000824782">
    <property type="component" value="Unassembled WGS sequence"/>
</dbReference>
<protein>
    <recommendedName>
        <fullName evidence="4">Secreted protein</fullName>
    </recommendedName>
</protein>